<dbReference type="SUPFAM" id="SSF159501">
    <property type="entry name" value="EreA/ChaN-like"/>
    <property type="match status" value="1"/>
</dbReference>
<evidence type="ECO:0000313" key="2">
    <source>
        <dbReference type="Proteomes" id="UP000679725"/>
    </source>
</evidence>
<keyword evidence="2" id="KW-1185">Reference proteome</keyword>
<sequence>MIVGLGEASHGTQEFFFQKRRIIQYLVTRDNFRTIAFEAPANFIEPLNKYIQSGEGTLKSTLSSLGLYNADEILRLCDWLRKFNASAAPGEKVKMIGFDDETFWADPLGRDELMAEKFITFQKSDQRKSILWSHNLHIAKDMTMAEYKAMGFHLKAHYGGKYYAVGMDTYSGSVHVLNDGQFESHDFTAKEHSLSALLARAKLEAFFVDFNGAPAALKSAKDITNIYSNWKEPQMLPIVPGSDFDALLFIRKTTASKPSAGSR</sequence>
<reference evidence="1 2" key="1">
    <citation type="submission" date="2021-04" db="EMBL/GenBank/DDBJ databases">
        <authorList>
            <person name="Rodrigo-Torres L."/>
            <person name="Arahal R. D."/>
            <person name="Lucena T."/>
        </authorList>
    </citation>
    <scope>NUCLEOTIDE SEQUENCE [LARGE SCALE GENOMIC DNA]</scope>
    <source>
        <strain evidence="1 2">CECT 9623</strain>
    </source>
</reference>
<evidence type="ECO:0000313" key="1">
    <source>
        <dbReference type="EMBL" id="CAG5067562.1"/>
    </source>
</evidence>
<dbReference type="Pfam" id="PF05139">
    <property type="entry name" value="Erythro_esteras"/>
    <property type="match status" value="2"/>
</dbReference>
<dbReference type="EMBL" id="CAJRAU010000001">
    <property type="protein sequence ID" value="CAG5067562.1"/>
    <property type="molecule type" value="Genomic_DNA"/>
</dbReference>
<comment type="caution">
    <text evidence="1">The sequence shown here is derived from an EMBL/GenBank/DDBJ whole genome shotgun (WGS) entry which is preliminary data.</text>
</comment>
<dbReference type="PANTHER" id="PTHR31299">
    <property type="entry name" value="ESTERASE, PUTATIVE (AFU_ORTHOLOGUE AFUA_1G05850)-RELATED"/>
    <property type="match status" value="1"/>
</dbReference>
<evidence type="ECO:0008006" key="3">
    <source>
        <dbReference type="Google" id="ProtNLM"/>
    </source>
</evidence>
<dbReference type="Gene3D" id="3.40.1660.10">
    <property type="entry name" value="EreA-like (biosynthetic domain)"/>
    <property type="match status" value="1"/>
</dbReference>
<dbReference type="PANTHER" id="PTHR31299:SF0">
    <property type="entry name" value="ESTERASE, PUTATIVE (AFU_ORTHOLOGUE AFUA_1G05850)-RELATED"/>
    <property type="match status" value="1"/>
</dbReference>
<proteinExistence type="predicted"/>
<dbReference type="CDD" id="cd14728">
    <property type="entry name" value="Ere-like"/>
    <property type="match status" value="1"/>
</dbReference>
<dbReference type="Gene3D" id="3.30.1870.10">
    <property type="entry name" value="EreA-like, domain 2"/>
    <property type="match status" value="1"/>
</dbReference>
<name>A0ABM8UJ84_9BACT</name>
<accession>A0ABM8UJ84</accession>
<dbReference type="InterPro" id="IPR052036">
    <property type="entry name" value="Hydrolase/PRTase-associated"/>
</dbReference>
<organism evidence="1 2">
    <name type="scientific">Dyadobacter linearis</name>
    <dbReference type="NCBI Taxonomy" id="2823330"/>
    <lineage>
        <taxon>Bacteria</taxon>
        <taxon>Pseudomonadati</taxon>
        <taxon>Bacteroidota</taxon>
        <taxon>Cytophagia</taxon>
        <taxon>Cytophagales</taxon>
        <taxon>Spirosomataceae</taxon>
        <taxon>Dyadobacter</taxon>
    </lineage>
</organism>
<dbReference type="Proteomes" id="UP000679725">
    <property type="component" value="Unassembled WGS sequence"/>
</dbReference>
<dbReference type="InterPro" id="IPR007815">
    <property type="entry name" value="Emycin_Estase"/>
</dbReference>
<protein>
    <recommendedName>
        <fullName evidence="3">Erythromycin esterase</fullName>
    </recommendedName>
</protein>
<gene>
    <name evidence="1" type="ORF">DYBT9623_00283</name>
</gene>